<evidence type="ECO:0000256" key="7">
    <source>
        <dbReference type="ARBA" id="ARBA00022989"/>
    </source>
</evidence>
<feature type="transmembrane region" description="Helical" evidence="10">
    <location>
        <begin position="166"/>
        <end position="184"/>
    </location>
</feature>
<evidence type="ECO:0000256" key="10">
    <source>
        <dbReference type="SAM" id="Phobius"/>
    </source>
</evidence>
<comment type="function">
    <text evidence="1">Golgi membrane protein involved in vesicular trafficking and spindle migration.</text>
</comment>
<dbReference type="InterPro" id="IPR051076">
    <property type="entry name" value="Golgi_membrane_TVP38/TMEM64"/>
</dbReference>
<evidence type="ECO:0000256" key="1">
    <source>
        <dbReference type="ARBA" id="ARBA00002978"/>
    </source>
</evidence>
<dbReference type="AlphaFoldDB" id="A0AAD7HH63"/>
<evidence type="ECO:0000313" key="13">
    <source>
        <dbReference type="Proteomes" id="UP001215280"/>
    </source>
</evidence>
<protein>
    <recommendedName>
        <fullName evidence="4">Golgi apparatus membrane protein TVP38</fullName>
    </recommendedName>
    <alternativeName>
        <fullName evidence="5">Golgi apparatus membrane protein tvp38</fullName>
    </alternativeName>
</protein>
<feature type="transmembrane region" description="Helical" evidence="10">
    <location>
        <begin position="89"/>
        <end position="106"/>
    </location>
</feature>
<evidence type="ECO:0000256" key="2">
    <source>
        <dbReference type="ARBA" id="ARBA00004653"/>
    </source>
</evidence>
<name>A0AAD7HH63_9AGAR</name>
<keyword evidence="9 10" id="KW-0472">Membrane</keyword>
<organism evidence="12 13">
    <name type="scientific">Mycena maculata</name>
    <dbReference type="NCBI Taxonomy" id="230809"/>
    <lineage>
        <taxon>Eukaryota</taxon>
        <taxon>Fungi</taxon>
        <taxon>Dikarya</taxon>
        <taxon>Basidiomycota</taxon>
        <taxon>Agaricomycotina</taxon>
        <taxon>Agaricomycetes</taxon>
        <taxon>Agaricomycetidae</taxon>
        <taxon>Agaricales</taxon>
        <taxon>Marasmiineae</taxon>
        <taxon>Mycenaceae</taxon>
        <taxon>Mycena</taxon>
    </lineage>
</organism>
<gene>
    <name evidence="12" type="ORF">DFH07DRAFT_1008481</name>
</gene>
<keyword evidence="7 10" id="KW-1133">Transmembrane helix</keyword>
<evidence type="ECO:0000256" key="5">
    <source>
        <dbReference type="ARBA" id="ARBA00020673"/>
    </source>
</evidence>
<dbReference type="GO" id="GO:0000139">
    <property type="term" value="C:Golgi membrane"/>
    <property type="evidence" value="ECO:0007669"/>
    <property type="project" value="UniProtKB-SubCell"/>
</dbReference>
<proteinExistence type="inferred from homology"/>
<accession>A0AAD7HH63</accession>
<evidence type="ECO:0000259" key="11">
    <source>
        <dbReference type="Pfam" id="PF09335"/>
    </source>
</evidence>
<evidence type="ECO:0000256" key="3">
    <source>
        <dbReference type="ARBA" id="ARBA00008640"/>
    </source>
</evidence>
<dbReference type="InterPro" id="IPR032816">
    <property type="entry name" value="VTT_dom"/>
</dbReference>
<feature type="domain" description="VTT" evidence="11">
    <location>
        <begin position="149"/>
        <end position="262"/>
    </location>
</feature>
<comment type="caution">
    <text evidence="12">The sequence shown here is derived from an EMBL/GenBank/DDBJ whole genome shotgun (WGS) entry which is preliminary data.</text>
</comment>
<evidence type="ECO:0000313" key="12">
    <source>
        <dbReference type="EMBL" id="KAJ7720657.1"/>
    </source>
</evidence>
<sequence>MCTLLSLPPHYSSRAAKRGAEANADATSIAMAMPQPTYPTYGHTYPPNDTSTHTPKPAEDFPAYIARTPSPTNSEIDFLNGDDITIRQIIRRYLVIGIIVAVIAVVESEHAKILSGLSPATDWLRRTMAAWLVPIAVLVALSFPPLFGHEIVAMLCGVAWGLGKGFGIVAAGTLWGEICTFFSFKYVCGGRARKAEATNMGYATLARVVRNGGLVIPIIMRYSAMPAHFTTALFATCGMPFWVFLVAAIVSLPKQLVTVYIGVALNSNSSESEKIQKIVLVITILITVLAMAYLRRLREAAKPAVVHERRKARQMKLRGGVEDSV</sequence>
<reference evidence="12" key="1">
    <citation type="submission" date="2023-03" db="EMBL/GenBank/DDBJ databases">
        <title>Massive genome expansion in bonnet fungi (Mycena s.s.) driven by repeated elements and novel gene families across ecological guilds.</title>
        <authorList>
            <consortium name="Lawrence Berkeley National Laboratory"/>
            <person name="Harder C.B."/>
            <person name="Miyauchi S."/>
            <person name="Viragh M."/>
            <person name="Kuo A."/>
            <person name="Thoen E."/>
            <person name="Andreopoulos B."/>
            <person name="Lu D."/>
            <person name="Skrede I."/>
            <person name="Drula E."/>
            <person name="Henrissat B."/>
            <person name="Morin E."/>
            <person name="Kohler A."/>
            <person name="Barry K."/>
            <person name="LaButti K."/>
            <person name="Morin E."/>
            <person name="Salamov A."/>
            <person name="Lipzen A."/>
            <person name="Mereny Z."/>
            <person name="Hegedus B."/>
            <person name="Baldrian P."/>
            <person name="Stursova M."/>
            <person name="Weitz H."/>
            <person name="Taylor A."/>
            <person name="Grigoriev I.V."/>
            <person name="Nagy L.G."/>
            <person name="Martin F."/>
            <person name="Kauserud H."/>
        </authorList>
    </citation>
    <scope>NUCLEOTIDE SEQUENCE</scope>
    <source>
        <strain evidence="12">CBHHK188m</strain>
    </source>
</reference>
<dbReference type="Proteomes" id="UP001215280">
    <property type="component" value="Unassembled WGS sequence"/>
</dbReference>
<dbReference type="EMBL" id="JARJLG010000276">
    <property type="protein sequence ID" value="KAJ7720657.1"/>
    <property type="molecule type" value="Genomic_DNA"/>
</dbReference>
<evidence type="ECO:0000256" key="8">
    <source>
        <dbReference type="ARBA" id="ARBA00023034"/>
    </source>
</evidence>
<evidence type="ECO:0000256" key="9">
    <source>
        <dbReference type="ARBA" id="ARBA00023136"/>
    </source>
</evidence>
<comment type="subcellular location">
    <subcellularLocation>
        <location evidence="2">Golgi apparatus membrane</location>
        <topology evidence="2">Multi-pass membrane protein</topology>
    </subcellularLocation>
</comment>
<dbReference type="PANTHER" id="PTHR47549">
    <property type="entry name" value="GOLGI APPARATUS MEMBRANE PROTEIN TVP38-RELATED"/>
    <property type="match status" value="1"/>
</dbReference>
<dbReference type="PANTHER" id="PTHR47549:SF2">
    <property type="entry name" value="GOLGI APPARATUS MEMBRANE PROTEIN TVP38"/>
    <property type="match status" value="1"/>
</dbReference>
<keyword evidence="13" id="KW-1185">Reference proteome</keyword>
<evidence type="ECO:0000256" key="6">
    <source>
        <dbReference type="ARBA" id="ARBA00022692"/>
    </source>
</evidence>
<feature type="transmembrane region" description="Helical" evidence="10">
    <location>
        <begin position="229"/>
        <end position="250"/>
    </location>
</feature>
<comment type="similarity">
    <text evidence="3">Belongs to the TVP38/TMEM64 family.</text>
</comment>
<feature type="transmembrane region" description="Helical" evidence="10">
    <location>
        <begin position="127"/>
        <end position="146"/>
    </location>
</feature>
<keyword evidence="8" id="KW-0333">Golgi apparatus</keyword>
<feature type="transmembrane region" description="Helical" evidence="10">
    <location>
        <begin position="275"/>
        <end position="294"/>
    </location>
</feature>
<keyword evidence="6 10" id="KW-0812">Transmembrane</keyword>
<dbReference type="Pfam" id="PF09335">
    <property type="entry name" value="VTT_dom"/>
    <property type="match status" value="1"/>
</dbReference>
<evidence type="ECO:0000256" key="4">
    <source>
        <dbReference type="ARBA" id="ARBA00013533"/>
    </source>
</evidence>